<evidence type="ECO:0000313" key="3">
    <source>
        <dbReference type="Proteomes" id="UP001237207"/>
    </source>
</evidence>
<proteinExistence type="predicted"/>
<dbReference type="InterPro" id="IPR001633">
    <property type="entry name" value="EAL_dom"/>
</dbReference>
<dbReference type="SUPFAM" id="SSF141868">
    <property type="entry name" value="EAL domain-like"/>
    <property type="match status" value="1"/>
</dbReference>
<dbReference type="Gene3D" id="3.20.20.450">
    <property type="entry name" value="EAL domain"/>
    <property type="match status" value="1"/>
</dbReference>
<organism evidence="2 3">
    <name type="scientific">Oikeobacillus pervagus</name>
    <dbReference type="NCBI Taxonomy" id="1325931"/>
    <lineage>
        <taxon>Bacteria</taxon>
        <taxon>Bacillati</taxon>
        <taxon>Bacillota</taxon>
        <taxon>Bacilli</taxon>
        <taxon>Bacillales</taxon>
        <taxon>Bacillaceae</taxon>
        <taxon>Oikeobacillus</taxon>
    </lineage>
</organism>
<name>A0AAJ1T3C8_9BACI</name>
<dbReference type="PROSITE" id="PS50883">
    <property type="entry name" value="EAL"/>
    <property type="match status" value="1"/>
</dbReference>
<comment type="caution">
    <text evidence="2">The sequence shown here is derived from an EMBL/GenBank/DDBJ whole genome shotgun (WGS) entry which is preliminary data.</text>
</comment>
<dbReference type="InterPro" id="IPR035919">
    <property type="entry name" value="EAL_sf"/>
</dbReference>
<dbReference type="Proteomes" id="UP001237207">
    <property type="component" value="Unassembled WGS sequence"/>
</dbReference>
<feature type="domain" description="EAL" evidence="1">
    <location>
        <begin position="1"/>
        <end position="57"/>
    </location>
</feature>
<gene>
    <name evidence="2" type="ORF">J2S13_002326</name>
</gene>
<accession>A0AAJ1T3C8</accession>
<keyword evidence="3" id="KW-1185">Reference proteome</keyword>
<evidence type="ECO:0000259" key="1">
    <source>
        <dbReference type="PROSITE" id="PS50883"/>
    </source>
</evidence>
<sequence length="57" mass="6466">MQNLSPDFVKLDHTKSRNLSNSPIKQVLISLILEFTHEKMQLVLEGIESKVDLSTAK</sequence>
<dbReference type="EMBL" id="JAUSUC010000030">
    <property type="protein sequence ID" value="MDQ0215906.1"/>
    <property type="molecule type" value="Genomic_DNA"/>
</dbReference>
<dbReference type="AlphaFoldDB" id="A0AAJ1T3C8"/>
<protein>
    <submittedName>
        <fullName evidence="2">EAL domain-containing protein (Putative c-di-GMP-specific phosphodiesterase class I)</fullName>
    </submittedName>
</protein>
<evidence type="ECO:0000313" key="2">
    <source>
        <dbReference type="EMBL" id="MDQ0215906.1"/>
    </source>
</evidence>
<reference evidence="2" key="1">
    <citation type="submission" date="2023-07" db="EMBL/GenBank/DDBJ databases">
        <title>Genomic Encyclopedia of Type Strains, Phase IV (KMG-IV): sequencing the most valuable type-strain genomes for metagenomic binning, comparative biology and taxonomic classification.</title>
        <authorList>
            <person name="Goeker M."/>
        </authorList>
    </citation>
    <scope>NUCLEOTIDE SEQUENCE</scope>
    <source>
        <strain evidence="2">DSM 23947</strain>
    </source>
</reference>